<dbReference type="InterPro" id="IPR016035">
    <property type="entry name" value="Acyl_Trfase/lysoPLipase"/>
</dbReference>
<keyword evidence="1" id="KW-0596">Phosphopantetheine</keyword>
<dbReference type="Pfam" id="PF16197">
    <property type="entry name" value="KAsynt_C_assoc"/>
    <property type="match status" value="1"/>
</dbReference>
<dbReference type="InterPro" id="IPR013968">
    <property type="entry name" value="PKS_KR"/>
</dbReference>
<dbReference type="Gene3D" id="3.30.70.3290">
    <property type="match status" value="1"/>
</dbReference>
<dbReference type="InterPro" id="IPR014031">
    <property type="entry name" value="Ketoacyl_synth_C"/>
</dbReference>
<dbReference type="InterPro" id="IPR014043">
    <property type="entry name" value="Acyl_transferase_dom"/>
</dbReference>
<dbReference type="Pfam" id="PF00109">
    <property type="entry name" value="ketoacyl-synt"/>
    <property type="match status" value="1"/>
</dbReference>
<gene>
    <name evidence="8" type="ORF">LX15_005246</name>
</gene>
<dbReference type="GO" id="GO:0016740">
    <property type="term" value="F:transferase activity"/>
    <property type="evidence" value="ECO:0007669"/>
    <property type="project" value="UniProtKB-KW"/>
</dbReference>
<organism evidence="8 9">
    <name type="scientific">Streptoalloteichus tenebrarius (strain ATCC 17920 / DSM 40477 / JCM 4838 / CBS 697.72 / NBRC 16177 / NCIMB 11028 / NRRL B-12390 / A12253. 1 / ISP 5477)</name>
    <name type="common">Streptomyces tenebrarius</name>
    <dbReference type="NCBI Taxonomy" id="1933"/>
    <lineage>
        <taxon>Bacteria</taxon>
        <taxon>Bacillati</taxon>
        <taxon>Actinomycetota</taxon>
        <taxon>Actinomycetes</taxon>
        <taxon>Pseudonocardiales</taxon>
        <taxon>Pseudonocardiaceae</taxon>
        <taxon>Streptoalloteichus</taxon>
    </lineage>
</organism>
<dbReference type="SUPFAM" id="SSF55048">
    <property type="entry name" value="Probable ACP-binding domain of malonyl-CoA ACP transacylase"/>
    <property type="match status" value="1"/>
</dbReference>
<dbReference type="SMART" id="SM00822">
    <property type="entry name" value="PKS_KR"/>
    <property type="match status" value="1"/>
</dbReference>
<keyword evidence="9" id="KW-1185">Reference proteome</keyword>
<keyword evidence="4" id="KW-0012">Acyltransferase</keyword>
<dbReference type="InterPro" id="IPR029058">
    <property type="entry name" value="AB_hydrolase_fold"/>
</dbReference>
<dbReference type="InterPro" id="IPR032821">
    <property type="entry name" value="PKS_assoc"/>
</dbReference>
<dbReference type="Pfam" id="PF08659">
    <property type="entry name" value="KR"/>
    <property type="match status" value="1"/>
</dbReference>
<dbReference type="InterPro" id="IPR036736">
    <property type="entry name" value="ACP-like_sf"/>
</dbReference>
<name>A0ABT1I195_STRSD</name>
<reference evidence="8 9" key="1">
    <citation type="submission" date="2022-06" db="EMBL/GenBank/DDBJ databases">
        <title>Genomic Encyclopedia of Archaeal and Bacterial Type Strains, Phase II (KMG-II): from individual species to whole genera.</title>
        <authorList>
            <person name="Goeker M."/>
        </authorList>
    </citation>
    <scope>NUCLEOTIDE SEQUENCE [LARGE SCALE GENOMIC DNA]</scope>
    <source>
        <strain evidence="8 9">DSM 40477</strain>
    </source>
</reference>
<dbReference type="SUPFAM" id="SSF47336">
    <property type="entry name" value="ACP-like"/>
    <property type="match status" value="1"/>
</dbReference>
<dbReference type="InterPro" id="IPR016036">
    <property type="entry name" value="Malonyl_transacylase_ACP-bd"/>
</dbReference>
<evidence type="ECO:0000313" key="8">
    <source>
        <dbReference type="EMBL" id="MCP2261520.1"/>
    </source>
</evidence>
<comment type="caution">
    <text evidence="8">The sequence shown here is derived from an EMBL/GenBank/DDBJ whole genome shotgun (WGS) entry which is preliminary data.</text>
</comment>
<dbReference type="PROSITE" id="PS52004">
    <property type="entry name" value="KS3_2"/>
    <property type="match status" value="1"/>
</dbReference>
<dbReference type="Proteomes" id="UP001205311">
    <property type="component" value="Unassembled WGS sequence"/>
</dbReference>
<evidence type="ECO:0000259" key="7">
    <source>
        <dbReference type="PROSITE" id="PS52004"/>
    </source>
</evidence>
<dbReference type="EMBL" id="JAMTCP010000043">
    <property type="protein sequence ID" value="MCP2261520.1"/>
    <property type="molecule type" value="Genomic_DNA"/>
</dbReference>
<evidence type="ECO:0000256" key="1">
    <source>
        <dbReference type="ARBA" id="ARBA00022450"/>
    </source>
</evidence>
<keyword evidence="2" id="KW-0597">Phosphoprotein</keyword>
<dbReference type="SUPFAM" id="SSF52151">
    <property type="entry name" value="FabD/lysophospholipase-like"/>
    <property type="match status" value="1"/>
</dbReference>
<feature type="region of interest" description="Disordered" evidence="5">
    <location>
        <begin position="1395"/>
        <end position="1428"/>
    </location>
</feature>
<sequence length="1542" mass="162746">MKVEDREQTALDIAVVGMSCRFPGAPTLDAYWRLVAEGREGISRLSREEMRAAGADDDRLGHPDLVPAAGIVPDGEDFDATFFGYSAREAALIDPQQRMFLQAAWHALEDAGHAPDTFPGRVGVYAGQTMGTYHRVDLGAFLGTSSDLLMSANDKDFLPTRVSYKLGLTGPSIAVQTACSTSLVAIHLACQALLTFDCDMALAGGVSWTPLRRMGYLRRDNGIWSVDGHVRPFDEAGTGFVPADGLGVVVLRRMADALASGDRIYAVVRGGAVTNDGAARLSYVAPGVLGQAAAVRDALTAANVAPDTVGYVEAHGTATAVGDVVEVTALTEAYRAAGATGVGFCGLGSVKANIGHTDAAAGVAGFIKAALMLHHRYLPPSPHFRRPNPEIDFASSPFQPRVDGGPWPSAAHPRRVAVSSFGIGGTNAHVILEEAPPRPPSGPSRPWQLVTLSARDVEALQADAEECGRFLRDREADLADVAYTLAVGRRQFGRRLAGVFPDRETAVRSLCAPSVDDARLVVGDAHLGPPDDLVFMFPGGGAQYRDMGRGLYQHYPVYREAVDECLGLLADPVLADPVLADLVRAALFFDHPLAAELGAAAIEDPTSALPALFVTEVALGRLLTALGLRPTVFLGHSLGEYAAAHFAGVFTLRDALAVVVERGRILAALSDGAMLSVAAAEHEIRPFLTGTLSLCAVNGPALCVVAGPADQIRTLRRQLTAQGVSCQALPLTTAAHSELVESGLPEFRRFLSGIPLRPPTAPLVSNVYGRVVGDEVADPEYWVTHLRTTVRFAEGLEHVLARGRAALVEVGPGTTLATLARAALGGAPDVLVVSATRHPQERRDDVEVLLDAVGRLWVSGVDVDVSALYRDERRARVPSVRYSFAPTPCRLDRSGSPSAPARPRPRPTRPRDWLYAVDWRRSVDLTRPDLHAVARGGGWLVLSDHSPLADRVVAVLRRHGAEPVVATPGTDFRRTGATDVELPPEETGHYPVLFSLVGDQDRPLRIVDLWSRPERAEFGPDLASVIGVARGAAGGTRPVELCVVTRGAFSVTGGERLSPRAACAVGASRVLPHEISALSVTVVDLDPGEVDAAGTPDQDQLARDLLSEFARPQAEEPVALRGGRRWVRRFLSLADHELPPAPLRPRGVYVVTGGLGGVGLRVAEHLATTRHARVVLIGRHAGPEDLDVGTARGDGVRRLLALGADVTVHAADVADRTRIKDVLSEVLERFGAVHGVVHAAGVAGGGMAQLLGHADVAEALRAKVDGTVVLLDALREVGARPDFVVLFSSLASFVGAPGLACYGAANAFLDTAAVQASRELGVPTLSINWDRWRGTGMAVDVERHHRRLSGAELGGGMCQDDAVAAFEAALAALPLGQVAVSVVPPEDLVAASRVSEDGRHAPASPAVQAALPEGWPGDDAGSPPDLAPRSRLERDLLGVWEQVLGVAGIGPHDDFFALGGHSLLALQVVQRCEEELGVAITVRDLFAAPTVGALARAIDGTAEPGGSPWEPEVPEVHDGGARPPVTREWWPGDGVAPGQGGR</sequence>
<dbReference type="SMART" id="SM00825">
    <property type="entry name" value="PKS_KS"/>
    <property type="match status" value="1"/>
</dbReference>
<dbReference type="InterPro" id="IPR036291">
    <property type="entry name" value="NAD(P)-bd_dom_sf"/>
</dbReference>
<dbReference type="Pfam" id="PF00698">
    <property type="entry name" value="Acyl_transf_1"/>
    <property type="match status" value="1"/>
</dbReference>
<dbReference type="PANTHER" id="PTHR43775">
    <property type="entry name" value="FATTY ACID SYNTHASE"/>
    <property type="match status" value="1"/>
</dbReference>
<dbReference type="SUPFAM" id="SSF53901">
    <property type="entry name" value="Thiolase-like"/>
    <property type="match status" value="1"/>
</dbReference>
<evidence type="ECO:0000256" key="5">
    <source>
        <dbReference type="SAM" id="MobiDB-lite"/>
    </source>
</evidence>
<dbReference type="InterPro" id="IPR016039">
    <property type="entry name" value="Thiolase-like"/>
</dbReference>
<dbReference type="SMART" id="SM00827">
    <property type="entry name" value="PKS_AT"/>
    <property type="match status" value="1"/>
</dbReference>
<dbReference type="Pfam" id="PF02801">
    <property type="entry name" value="Ketoacyl-synt_C"/>
    <property type="match status" value="1"/>
</dbReference>
<dbReference type="InterPro" id="IPR018201">
    <property type="entry name" value="Ketoacyl_synth_AS"/>
</dbReference>
<dbReference type="Gene3D" id="3.40.47.10">
    <property type="match status" value="1"/>
</dbReference>
<dbReference type="PANTHER" id="PTHR43775:SF51">
    <property type="entry name" value="INACTIVE PHENOLPHTHIOCEROL SYNTHESIS POLYKETIDE SYNTHASE TYPE I PKS1-RELATED"/>
    <property type="match status" value="1"/>
</dbReference>
<dbReference type="InterPro" id="IPR014030">
    <property type="entry name" value="Ketoacyl_synth_N"/>
</dbReference>
<feature type="region of interest" description="Disordered" evidence="5">
    <location>
        <begin position="888"/>
        <end position="907"/>
    </location>
</feature>
<dbReference type="Gene3D" id="3.40.50.720">
    <property type="entry name" value="NAD(P)-binding Rossmann-like Domain"/>
    <property type="match status" value="1"/>
</dbReference>
<dbReference type="InterPro" id="IPR009081">
    <property type="entry name" value="PP-bd_ACP"/>
</dbReference>
<evidence type="ECO:0000256" key="2">
    <source>
        <dbReference type="ARBA" id="ARBA00022553"/>
    </source>
</evidence>
<proteinExistence type="predicted"/>
<dbReference type="InterPro" id="IPR050091">
    <property type="entry name" value="PKS_NRPS_Biosynth_Enz"/>
</dbReference>
<dbReference type="InterPro" id="IPR020806">
    <property type="entry name" value="PKS_PP-bd"/>
</dbReference>
<feature type="domain" description="Ketosynthase family 3 (KS3)" evidence="7">
    <location>
        <begin position="10"/>
        <end position="434"/>
    </location>
</feature>
<dbReference type="InterPro" id="IPR020841">
    <property type="entry name" value="PKS_Beta-ketoAc_synthase_dom"/>
</dbReference>
<dbReference type="Gene3D" id="3.40.50.1820">
    <property type="entry name" value="alpha/beta hydrolase"/>
    <property type="match status" value="1"/>
</dbReference>
<dbReference type="PROSITE" id="PS00606">
    <property type="entry name" value="KS3_1"/>
    <property type="match status" value="1"/>
</dbReference>
<dbReference type="SUPFAM" id="SSF51735">
    <property type="entry name" value="NAD(P)-binding Rossmann-fold domains"/>
    <property type="match status" value="2"/>
</dbReference>
<dbReference type="SMART" id="SM00823">
    <property type="entry name" value="PKS_PP"/>
    <property type="match status" value="1"/>
</dbReference>
<feature type="region of interest" description="Disordered" evidence="5">
    <location>
        <begin position="1502"/>
        <end position="1542"/>
    </location>
</feature>
<dbReference type="PROSITE" id="PS50075">
    <property type="entry name" value="CARRIER"/>
    <property type="match status" value="1"/>
</dbReference>
<dbReference type="InterPro" id="IPR001227">
    <property type="entry name" value="Ac_transferase_dom_sf"/>
</dbReference>
<evidence type="ECO:0000256" key="3">
    <source>
        <dbReference type="ARBA" id="ARBA00022679"/>
    </source>
</evidence>
<protein>
    <submittedName>
        <fullName evidence="8">Acyl transferase domain-containing protein</fullName>
    </submittedName>
</protein>
<evidence type="ECO:0000256" key="4">
    <source>
        <dbReference type="ARBA" id="ARBA00023315"/>
    </source>
</evidence>
<feature type="domain" description="Carrier" evidence="6">
    <location>
        <begin position="1427"/>
        <end position="1502"/>
    </location>
</feature>
<evidence type="ECO:0000259" key="6">
    <source>
        <dbReference type="PROSITE" id="PS50075"/>
    </source>
</evidence>
<dbReference type="Gene3D" id="3.40.366.10">
    <property type="entry name" value="Malonyl-Coenzyme A Acyl Carrier Protein, domain 2"/>
    <property type="match status" value="1"/>
</dbReference>
<dbReference type="Gene3D" id="3.30.70.250">
    <property type="entry name" value="Malonyl-CoA ACP transacylase, ACP-binding"/>
    <property type="match status" value="1"/>
</dbReference>
<keyword evidence="3 8" id="KW-0808">Transferase</keyword>
<dbReference type="InterPro" id="IPR057326">
    <property type="entry name" value="KR_dom"/>
</dbReference>
<dbReference type="Pfam" id="PF00550">
    <property type="entry name" value="PP-binding"/>
    <property type="match status" value="1"/>
</dbReference>
<dbReference type="CDD" id="cd00833">
    <property type="entry name" value="PKS"/>
    <property type="match status" value="1"/>
</dbReference>
<evidence type="ECO:0000313" key="9">
    <source>
        <dbReference type="Proteomes" id="UP001205311"/>
    </source>
</evidence>
<accession>A0ABT1I195</accession>